<name>A0A9E7F3X7_9LILI</name>
<dbReference type="InterPro" id="IPR016177">
    <property type="entry name" value="DNA-bd_dom_sf"/>
</dbReference>
<reference evidence="8" key="1">
    <citation type="submission" date="2022-05" db="EMBL/GenBank/DDBJ databases">
        <title>The Musa troglodytarum L. genome provides insights into the mechanism of non-climacteric behaviour and enrichment of carotenoids.</title>
        <authorList>
            <person name="Wang J."/>
        </authorList>
    </citation>
    <scope>NUCLEOTIDE SEQUENCE</scope>
    <source>
        <tissue evidence="8">Leaf</tissue>
    </source>
</reference>
<dbReference type="GO" id="GO:0003700">
    <property type="term" value="F:DNA-binding transcription factor activity"/>
    <property type="evidence" value="ECO:0007669"/>
    <property type="project" value="InterPro"/>
</dbReference>
<evidence type="ECO:0000256" key="2">
    <source>
        <dbReference type="ARBA" id="ARBA00023015"/>
    </source>
</evidence>
<sequence length="288" mass="31587">MEGTLLKGCMKRTEHVDVTPKPLPPRSQERTVRIFCDDYDATDSSGDEVDRRGAVRRYVQEIRFEPRPAGGRKGKPARRRKKVDASGVSSCGKAGPVFRGVRRRPSGKYAAEIRDPWRRVRVWLGTYDTAEEAAMVYDSAAVRLRGPDATTNFSAAPSPPTPHENRPFGTNPTSTAVGFDYGRKSHNLTSVLRDVFSSFADENGGLLATDITIPGDVVGNLLPFEEAMPSLFDDPMETPTGGLFGSEPFEEDGCLQGDGDLLPIESPTAVRSEDFISTEQKNAVFFLL</sequence>
<feature type="compositionally biased region" description="Basic residues" evidence="6">
    <location>
        <begin position="70"/>
        <end position="82"/>
    </location>
</feature>
<dbReference type="GO" id="GO:0005634">
    <property type="term" value="C:nucleus"/>
    <property type="evidence" value="ECO:0007669"/>
    <property type="project" value="UniProtKB-SubCell"/>
</dbReference>
<dbReference type="InterPro" id="IPR001471">
    <property type="entry name" value="AP2/ERF_dom"/>
</dbReference>
<dbReference type="PRINTS" id="PR00367">
    <property type="entry name" value="ETHRSPELEMNT"/>
</dbReference>
<dbReference type="InterPro" id="IPR050913">
    <property type="entry name" value="AP2/ERF_ERF"/>
</dbReference>
<feature type="region of interest" description="Disordered" evidence="6">
    <location>
        <begin position="65"/>
        <end position="99"/>
    </location>
</feature>
<dbReference type="InterPro" id="IPR036955">
    <property type="entry name" value="AP2/ERF_dom_sf"/>
</dbReference>
<dbReference type="FunFam" id="3.30.730.10:FF:000001">
    <property type="entry name" value="Ethylene-responsive transcription factor 2"/>
    <property type="match status" value="1"/>
</dbReference>
<comment type="subcellular location">
    <subcellularLocation>
        <location evidence="1">Nucleus</location>
    </subcellularLocation>
</comment>
<dbReference type="PROSITE" id="PS51032">
    <property type="entry name" value="AP2_ERF"/>
    <property type="match status" value="1"/>
</dbReference>
<evidence type="ECO:0000313" key="8">
    <source>
        <dbReference type="EMBL" id="URD87546.1"/>
    </source>
</evidence>
<evidence type="ECO:0000256" key="4">
    <source>
        <dbReference type="ARBA" id="ARBA00023163"/>
    </source>
</evidence>
<evidence type="ECO:0000259" key="7">
    <source>
        <dbReference type="PROSITE" id="PS51032"/>
    </source>
</evidence>
<dbReference type="PANTHER" id="PTHR31194:SF140">
    <property type="entry name" value="ETHYLENE-RESPONSIVE TRANSCRIPTION FACTOR CRF2"/>
    <property type="match status" value="1"/>
</dbReference>
<dbReference type="SMART" id="SM00380">
    <property type="entry name" value="AP2"/>
    <property type="match status" value="1"/>
</dbReference>
<dbReference type="SUPFAM" id="SSF54171">
    <property type="entry name" value="DNA-binding domain"/>
    <property type="match status" value="1"/>
</dbReference>
<dbReference type="OrthoDB" id="777519at2759"/>
<evidence type="ECO:0000256" key="3">
    <source>
        <dbReference type="ARBA" id="ARBA00023125"/>
    </source>
</evidence>
<dbReference type="AlphaFoldDB" id="A0A9E7F3X7"/>
<dbReference type="Proteomes" id="UP001055439">
    <property type="component" value="Chromosome 2"/>
</dbReference>
<keyword evidence="4" id="KW-0804">Transcription</keyword>
<keyword evidence="3" id="KW-0238">DNA-binding</keyword>
<evidence type="ECO:0000256" key="6">
    <source>
        <dbReference type="SAM" id="MobiDB-lite"/>
    </source>
</evidence>
<dbReference type="PANTHER" id="PTHR31194">
    <property type="entry name" value="SHN SHINE , DNA BINDING / TRANSCRIPTION FACTOR"/>
    <property type="match status" value="1"/>
</dbReference>
<keyword evidence="5" id="KW-0539">Nucleus</keyword>
<dbReference type="Gene3D" id="3.30.730.10">
    <property type="entry name" value="AP2/ERF domain"/>
    <property type="match status" value="1"/>
</dbReference>
<evidence type="ECO:0000313" key="9">
    <source>
        <dbReference type="Proteomes" id="UP001055439"/>
    </source>
</evidence>
<keyword evidence="9" id="KW-1185">Reference proteome</keyword>
<protein>
    <submittedName>
        <fullName evidence="8">AP2 domain containing protein</fullName>
    </submittedName>
</protein>
<feature type="domain" description="AP2/ERF" evidence="7">
    <location>
        <begin position="97"/>
        <end position="154"/>
    </location>
</feature>
<evidence type="ECO:0000256" key="1">
    <source>
        <dbReference type="ARBA" id="ARBA00004123"/>
    </source>
</evidence>
<dbReference type="GO" id="GO:0003677">
    <property type="term" value="F:DNA binding"/>
    <property type="evidence" value="ECO:0007669"/>
    <property type="project" value="UniProtKB-KW"/>
</dbReference>
<dbReference type="Pfam" id="PF00847">
    <property type="entry name" value="AP2"/>
    <property type="match status" value="1"/>
</dbReference>
<accession>A0A9E7F3X7</accession>
<keyword evidence="2" id="KW-0805">Transcription regulation</keyword>
<dbReference type="EMBL" id="CP097504">
    <property type="protein sequence ID" value="URD87546.1"/>
    <property type="molecule type" value="Genomic_DNA"/>
</dbReference>
<proteinExistence type="predicted"/>
<dbReference type="CDD" id="cd00018">
    <property type="entry name" value="AP2"/>
    <property type="match status" value="1"/>
</dbReference>
<organism evidence="8 9">
    <name type="scientific">Musa troglodytarum</name>
    <name type="common">fe'i banana</name>
    <dbReference type="NCBI Taxonomy" id="320322"/>
    <lineage>
        <taxon>Eukaryota</taxon>
        <taxon>Viridiplantae</taxon>
        <taxon>Streptophyta</taxon>
        <taxon>Embryophyta</taxon>
        <taxon>Tracheophyta</taxon>
        <taxon>Spermatophyta</taxon>
        <taxon>Magnoliopsida</taxon>
        <taxon>Liliopsida</taxon>
        <taxon>Zingiberales</taxon>
        <taxon>Musaceae</taxon>
        <taxon>Musa</taxon>
    </lineage>
</organism>
<evidence type="ECO:0000256" key="5">
    <source>
        <dbReference type="ARBA" id="ARBA00023242"/>
    </source>
</evidence>
<gene>
    <name evidence="8" type="ORF">MUK42_28456</name>
</gene>